<protein>
    <submittedName>
        <fullName evidence="1">Uncharacterized protein</fullName>
    </submittedName>
</protein>
<dbReference type="Proteomes" id="UP001558652">
    <property type="component" value="Unassembled WGS sequence"/>
</dbReference>
<accession>A0ABD0Z128</accession>
<feature type="non-terminal residue" evidence="1">
    <location>
        <position position="1"/>
    </location>
</feature>
<dbReference type="EMBL" id="JBFDAA010000005">
    <property type="protein sequence ID" value="KAL1132637.1"/>
    <property type="molecule type" value="Genomic_DNA"/>
</dbReference>
<organism evidence="1 2">
    <name type="scientific">Ranatra chinensis</name>
    <dbReference type="NCBI Taxonomy" id="642074"/>
    <lineage>
        <taxon>Eukaryota</taxon>
        <taxon>Metazoa</taxon>
        <taxon>Ecdysozoa</taxon>
        <taxon>Arthropoda</taxon>
        <taxon>Hexapoda</taxon>
        <taxon>Insecta</taxon>
        <taxon>Pterygota</taxon>
        <taxon>Neoptera</taxon>
        <taxon>Paraneoptera</taxon>
        <taxon>Hemiptera</taxon>
        <taxon>Heteroptera</taxon>
        <taxon>Panheteroptera</taxon>
        <taxon>Nepomorpha</taxon>
        <taxon>Nepidae</taxon>
        <taxon>Ranatrinae</taxon>
        <taxon>Ranatra</taxon>
    </lineage>
</organism>
<gene>
    <name evidence="1" type="ORF">AAG570_010589</name>
</gene>
<proteinExistence type="predicted"/>
<name>A0ABD0Z128_9HEMI</name>
<reference evidence="1 2" key="1">
    <citation type="submission" date="2024-07" db="EMBL/GenBank/DDBJ databases">
        <title>Chromosome-level genome assembly of the water stick insect Ranatra chinensis (Heteroptera: Nepidae).</title>
        <authorList>
            <person name="Liu X."/>
        </authorList>
    </citation>
    <scope>NUCLEOTIDE SEQUENCE [LARGE SCALE GENOMIC DNA]</scope>
    <source>
        <strain evidence="1">Cailab_2021Rc</strain>
        <tissue evidence="1">Muscle</tissue>
    </source>
</reference>
<comment type="caution">
    <text evidence="1">The sequence shown here is derived from an EMBL/GenBank/DDBJ whole genome shotgun (WGS) entry which is preliminary data.</text>
</comment>
<keyword evidence="2" id="KW-1185">Reference proteome</keyword>
<dbReference type="AlphaFoldDB" id="A0ABD0Z128"/>
<sequence>NTVSLVNKLLNEVETREKGLQLLQVFLPQCDLPVLSANIVSWMSQCLKGVSQKQNNNPSSTSLQVLCKYFIHRTIYLIIIWVGLNGKVGFNFDGSFYSLPLCLSFTRPKNFLSAYSRMMKSYFQH</sequence>
<evidence type="ECO:0000313" key="2">
    <source>
        <dbReference type="Proteomes" id="UP001558652"/>
    </source>
</evidence>
<evidence type="ECO:0000313" key="1">
    <source>
        <dbReference type="EMBL" id="KAL1132637.1"/>
    </source>
</evidence>